<evidence type="ECO:0000313" key="3">
    <source>
        <dbReference type="Proteomes" id="UP000534783"/>
    </source>
</evidence>
<comment type="caution">
    <text evidence="2">The sequence shown here is derived from an EMBL/GenBank/DDBJ whole genome shotgun (WGS) entry which is preliminary data.</text>
</comment>
<name>A0A7X6DP20_9BACT</name>
<evidence type="ECO:0000256" key="1">
    <source>
        <dbReference type="SAM" id="MobiDB-lite"/>
    </source>
</evidence>
<evidence type="ECO:0000313" key="2">
    <source>
        <dbReference type="EMBL" id="NKE70667.1"/>
    </source>
</evidence>
<protein>
    <submittedName>
        <fullName evidence="2">Uncharacterized protein</fullName>
    </submittedName>
</protein>
<organism evidence="2 3">
    <name type="scientific">Candidatus Manganitrophus noduliformans</name>
    <dbReference type="NCBI Taxonomy" id="2606439"/>
    <lineage>
        <taxon>Bacteria</taxon>
        <taxon>Pseudomonadati</taxon>
        <taxon>Nitrospirota</taxon>
        <taxon>Nitrospiria</taxon>
        <taxon>Candidatus Troglogloeales</taxon>
        <taxon>Candidatus Manganitrophaceae</taxon>
        <taxon>Candidatus Manganitrophus</taxon>
    </lineage>
</organism>
<dbReference type="Proteomes" id="UP000534783">
    <property type="component" value="Unassembled WGS sequence"/>
</dbReference>
<dbReference type="EMBL" id="VTOW01000001">
    <property type="protein sequence ID" value="NKE70667.1"/>
    <property type="molecule type" value="Genomic_DNA"/>
</dbReference>
<feature type="region of interest" description="Disordered" evidence="1">
    <location>
        <begin position="26"/>
        <end position="53"/>
    </location>
</feature>
<sequence length="319" mass="36226">MKRSVEQQEKGRPLFFKDPLITLRREKSEEPLRPSRPLQTVFSKNGAPPSPGTRTFLGEEVDYVEREEPIDRASPACRQKRSVLFVKPDYSIVRDLFSGEGVVNIDWLHSFAPQARIEGNLAEGFHITTPDGRLWLVAFGTHMKGVEARLKSTEKQVVVRSAGPLPISLTTLLYPDDASSQSRYDFKSLYFPSIEGGSAFEVLTATHTDTFLFAPARKRLALSNVRFEGEQLFVRRDYVGEIARLFALSGRFCYWEGKTLFESAQPVPFLELSYRGEILHVRGTLSGPISFYADGVEEVHVNGEKSYFTRDRDRLILHF</sequence>
<dbReference type="Gene3D" id="2.70.98.70">
    <property type="match status" value="1"/>
</dbReference>
<reference evidence="2 3" key="1">
    <citation type="journal article" date="2020" name="Nature">
        <title>Bacterial chemolithoautotrophy via manganese oxidation.</title>
        <authorList>
            <person name="Yu H."/>
            <person name="Leadbetter J.R."/>
        </authorList>
    </citation>
    <scope>NUCLEOTIDE SEQUENCE [LARGE SCALE GENOMIC DNA]</scope>
    <source>
        <strain evidence="2 3">Mn-1</strain>
    </source>
</reference>
<dbReference type="RefSeq" id="WP_168058904.1">
    <property type="nucleotide sequence ID" value="NZ_VTOW01000001.1"/>
</dbReference>
<dbReference type="AlphaFoldDB" id="A0A7X6DP20"/>
<gene>
    <name evidence="2" type="ORF">MNODULE_07950</name>
</gene>
<accession>A0A7X6DP20</accession>
<proteinExistence type="predicted"/>
<keyword evidence="3" id="KW-1185">Reference proteome</keyword>